<reference evidence="11 12" key="1">
    <citation type="journal article" date="2024" name="J Genomics">
        <title>Draft genome sequencing and assembly of Favolaschia claudopus CIRM-BRFM 2984 isolated from oak limbs.</title>
        <authorList>
            <person name="Navarro D."/>
            <person name="Drula E."/>
            <person name="Chaduli D."/>
            <person name="Cazenave R."/>
            <person name="Ahrendt S."/>
            <person name="Wang J."/>
            <person name="Lipzen A."/>
            <person name="Daum C."/>
            <person name="Barry K."/>
            <person name="Grigoriev I.V."/>
            <person name="Favel A."/>
            <person name="Rosso M.N."/>
            <person name="Martin F."/>
        </authorList>
    </citation>
    <scope>NUCLEOTIDE SEQUENCE [LARGE SCALE GENOMIC DNA]</scope>
    <source>
        <strain evidence="11 12">CIRM-BRFM 2984</strain>
    </source>
</reference>
<evidence type="ECO:0000259" key="10">
    <source>
        <dbReference type="PROSITE" id="PS51910"/>
    </source>
</evidence>
<dbReference type="PROSITE" id="PS01095">
    <property type="entry name" value="GH18_1"/>
    <property type="match status" value="1"/>
</dbReference>
<dbReference type="InterPro" id="IPR029070">
    <property type="entry name" value="Chitinase_insertion_sf"/>
</dbReference>
<dbReference type="GO" id="GO:0005576">
    <property type="term" value="C:extracellular region"/>
    <property type="evidence" value="ECO:0007669"/>
    <property type="project" value="TreeGrafter"/>
</dbReference>
<dbReference type="SMART" id="SM00636">
    <property type="entry name" value="Glyco_18"/>
    <property type="match status" value="1"/>
</dbReference>
<feature type="domain" description="GH18" evidence="10">
    <location>
        <begin position="142"/>
        <end position="556"/>
    </location>
</feature>
<keyword evidence="3" id="KW-0146">Chitin degradation</keyword>
<dbReference type="Gene3D" id="3.20.20.80">
    <property type="entry name" value="Glycosidases"/>
    <property type="match status" value="1"/>
</dbReference>
<comment type="caution">
    <text evidence="11">The sequence shown here is derived from an EMBL/GenBank/DDBJ whole genome shotgun (WGS) entry which is preliminary data.</text>
</comment>
<dbReference type="SUPFAM" id="SSF64268">
    <property type="entry name" value="PX domain"/>
    <property type="match status" value="1"/>
</dbReference>
<gene>
    <name evidence="11" type="ORF">R3P38DRAFT_2841897</name>
</gene>
<dbReference type="Pfam" id="PF00787">
    <property type="entry name" value="PX"/>
    <property type="match status" value="1"/>
</dbReference>
<organism evidence="11 12">
    <name type="scientific">Favolaschia claudopus</name>
    <dbReference type="NCBI Taxonomy" id="2862362"/>
    <lineage>
        <taxon>Eukaryota</taxon>
        <taxon>Fungi</taxon>
        <taxon>Dikarya</taxon>
        <taxon>Basidiomycota</taxon>
        <taxon>Agaricomycotina</taxon>
        <taxon>Agaricomycetes</taxon>
        <taxon>Agaricomycetidae</taxon>
        <taxon>Agaricales</taxon>
        <taxon>Marasmiineae</taxon>
        <taxon>Mycenaceae</taxon>
        <taxon>Favolaschia</taxon>
    </lineage>
</organism>
<dbReference type="GO" id="GO:0008061">
    <property type="term" value="F:chitin binding"/>
    <property type="evidence" value="ECO:0007669"/>
    <property type="project" value="InterPro"/>
</dbReference>
<evidence type="ECO:0000259" key="9">
    <source>
        <dbReference type="PROSITE" id="PS50195"/>
    </source>
</evidence>
<dbReference type="InterPro" id="IPR017853">
    <property type="entry name" value="GH"/>
</dbReference>
<keyword evidence="5 7" id="KW-0326">Glycosidase</keyword>
<dbReference type="InterPro" id="IPR050314">
    <property type="entry name" value="Glycosyl_Hydrlase_18"/>
</dbReference>
<dbReference type="SUPFAM" id="SSF51445">
    <property type="entry name" value="(Trans)glycosidases"/>
    <property type="match status" value="1"/>
</dbReference>
<comment type="catalytic activity">
    <reaction evidence="1">
        <text>Random endo-hydrolysis of N-acetyl-beta-D-glucosaminide (1-&gt;4)-beta-linkages in chitin and chitodextrins.</text>
        <dbReference type="EC" id="3.2.1.14"/>
    </reaction>
</comment>
<name>A0AAW0DX90_9AGAR</name>
<dbReference type="InterPro" id="IPR036871">
    <property type="entry name" value="PX_dom_sf"/>
</dbReference>
<dbReference type="Proteomes" id="UP001362999">
    <property type="component" value="Unassembled WGS sequence"/>
</dbReference>
<dbReference type="EMBL" id="JAWWNJ010000004">
    <property type="protein sequence ID" value="KAK7057589.1"/>
    <property type="molecule type" value="Genomic_DNA"/>
</dbReference>
<dbReference type="InterPro" id="IPR001683">
    <property type="entry name" value="PX_dom"/>
</dbReference>
<evidence type="ECO:0000256" key="3">
    <source>
        <dbReference type="ARBA" id="ARBA00023024"/>
    </source>
</evidence>
<evidence type="ECO:0000256" key="7">
    <source>
        <dbReference type="RuleBase" id="RU000489"/>
    </source>
</evidence>
<dbReference type="SMART" id="SM00312">
    <property type="entry name" value="PX"/>
    <property type="match status" value="1"/>
</dbReference>
<keyword evidence="2 7" id="KW-0378">Hydrolase</keyword>
<dbReference type="PROSITE" id="PS50195">
    <property type="entry name" value="PX"/>
    <property type="match status" value="1"/>
</dbReference>
<keyword evidence="12" id="KW-1185">Reference proteome</keyword>
<evidence type="ECO:0000256" key="4">
    <source>
        <dbReference type="ARBA" id="ARBA00023277"/>
    </source>
</evidence>
<accession>A0AAW0DX90</accession>
<keyword evidence="6" id="KW-0624">Polysaccharide degradation</keyword>
<evidence type="ECO:0000313" key="12">
    <source>
        <dbReference type="Proteomes" id="UP001362999"/>
    </source>
</evidence>
<dbReference type="GO" id="GO:0008843">
    <property type="term" value="F:endochitinase activity"/>
    <property type="evidence" value="ECO:0007669"/>
    <property type="project" value="UniProtKB-EC"/>
</dbReference>
<protein>
    <submittedName>
        <fullName evidence="11">Glycoside hydrolase family 18 protein</fullName>
    </submittedName>
</protein>
<dbReference type="GO" id="GO:0006032">
    <property type="term" value="P:chitin catabolic process"/>
    <property type="evidence" value="ECO:0007669"/>
    <property type="project" value="UniProtKB-KW"/>
</dbReference>
<comment type="similarity">
    <text evidence="8">Belongs to the glycosyl hydrolase 18 family.</text>
</comment>
<evidence type="ECO:0000313" key="11">
    <source>
        <dbReference type="EMBL" id="KAK7057589.1"/>
    </source>
</evidence>
<dbReference type="InterPro" id="IPR001579">
    <property type="entry name" value="Glyco_hydro_18_chit_AS"/>
</dbReference>
<dbReference type="Gene3D" id="3.30.1520.10">
    <property type="entry name" value="Phox-like domain"/>
    <property type="match status" value="1"/>
</dbReference>
<dbReference type="InterPro" id="IPR001223">
    <property type="entry name" value="Glyco_hydro18_cat"/>
</dbReference>
<evidence type="ECO:0000256" key="2">
    <source>
        <dbReference type="ARBA" id="ARBA00022801"/>
    </source>
</evidence>
<dbReference type="PANTHER" id="PTHR11177:SF392">
    <property type="entry name" value="HAP41P"/>
    <property type="match status" value="1"/>
</dbReference>
<dbReference type="GO" id="GO:0000272">
    <property type="term" value="P:polysaccharide catabolic process"/>
    <property type="evidence" value="ECO:0007669"/>
    <property type="project" value="UniProtKB-KW"/>
</dbReference>
<dbReference type="Gene3D" id="3.10.50.10">
    <property type="match status" value="1"/>
</dbReference>
<dbReference type="GO" id="GO:0035091">
    <property type="term" value="F:phosphatidylinositol binding"/>
    <property type="evidence" value="ECO:0007669"/>
    <property type="project" value="InterPro"/>
</dbReference>
<feature type="domain" description="PX" evidence="9">
    <location>
        <begin position="1"/>
        <end position="114"/>
    </location>
</feature>
<keyword evidence="4" id="KW-0119">Carbohydrate metabolism</keyword>
<evidence type="ECO:0000256" key="6">
    <source>
        <dbReference type="ARBA" id="ARBA00023326"/>
    </source>
</evidence>
<dbReference type="PANTHER" id="PTHR11177">
    <property type="entry name" value="CHITINASE"/>
    <property type="match status" value="1"/>
</dbReference>
<evidence type="ECO:0000256" key="1">
    <source>
        <dbReference type="ARBA" id="ARBA00000822"/>
    </source>
</evidence>
<sequence>MPTLVKHVSHSQESLPRPHIVYNFEIERDGIIDSISKRYSEFASLHVKLGVTGFELPPKRLLVTTFIPSAWSDETLIAERKAGLEQYLIKLLETPQYKQVDAVQEFLALSSLPEVVELEDVVPSTLSRKTAEELVAAAAKSFISAAYYPSWTQSYPPEKLDYSKFDILFFAFAIPSSSGTLIWDSGTQDMLKRLVASAKKSGKGTKIVLSVGGWSGSGAFHQITGNSSTRSKLVSALKSAVTNYKLDGIDIDWEYPNDAGAGNAYGPADAANLLIFLKQLRTALGSSKIISAAVTDLPWLGANGRPLTDLSEYASQLTYANLMNYDINGPWSSTPGPNAPYGNLCGNSSQPAYSAESAFNQWTAAKFPASKLLLGLPLYGYVYNSTRTTLSQFTLLEGQEPEGDAAPDSEAHERDEDILTPDTAAIRGAHKEPIHPELERAEIRSAIGTEATAQLSSWWGQQISFRSLVALRVLVKNSEGKYDAGNGFTRAWDGCSKTPFLYSREQHTVVSYDDTSSLEAKSSLAKSKGIAGCFTWSLDQDDGLTLQNAIRKGLGK</sequence>
<evidence type="ECO:0000256" key="8">
    <source>
        <dbReference type="RuleBase" id="RU004453"/>
    </source>
</evidence>
<proteinExistence type="inferred from homology"/>
<evidence type="ECO:0000256" key="5">
    <source>
        <dbReference type="ARBA" id="ARBA00023295"/>
    </source>
</evidence>
<dbReference type="InterPro" id="IPR011583">
    <property type="entry name" value="Chitinase_II/V-like_cat"/>
</dbReference>
<dbReference type="Pfam" id="PF00704">
    <property type="entry name" value="Glyco_hydro_18"/>
    <property type="match status" value="1"/>
</dbReference>
<dbReference type="CDD" id="cd06093">
    <property type="entry name" value="PX_domain"/>
    <property type="match status" value="1"/>
</dbReference>
<dbReference type="PROSITE" id="PS51910">
    <property type="entry name" value="GH18_2"/>
    <property type="match status" value="1"/>
</dbReference>
<dbReference type="AlphaFoldDB" id="A0AAW0DX90"/>